<dbReference type="InterPro" id="IPR036412">
    <property type="entry name" value="HAD-like_sf"/>
</dbReference>
<keyword evidence="4" id="KW-1185">Reference proteome</keyword>
<evidence type="ECO:0000313" key="3">
    <source>
        <dbReference type="EMBL" id="PIT41398.1"/>
    </source>
</evidence>
<dbReference type="InterPro" id="IPR010708">
    <property type="entry name" value="5'(3')-deoxyribonucleotidase"/>
</dbReference>
<dbReference type="InterPro" id="IPR023214">
    <property type="entry name" value="HAD_sf"/>
</dbReference>
<dbReference type="AlphaFoldDB" id="A0A2N9X976"/>
<dbReference type="Pfam" id="PF06941">
    <property type="entry name" value="NT5C"/>
    <property type="match status" value="1"/>
</dbReference>
<dbReference type="SFLD" id="SFLDG01145">
    <property type="entry name" value="C1.2.1"/>
    <property type="match status" value="1"/>
</dbReference>
<accession>A0A2N9X976</accession>
<proteinExistence type="inferred from homology"/>
<name>A0A2N9X976_9NEIS</name>
<gene>
    <name evidence="3" type="ORF">BHC54_01205</name>
</gene>
<dbReference type="PANTHER" id="PTHR16504:SF4">
    <property type="entry name" value="5'(3')-DEOXYRIBONUCLEOTIDASE"/>
    <property type="match status" value="1"/>
</dbReference>
<dbReference type="Proteomes" id="UP000230202">
    <property type="component" value="Unassembled WGS sequence"/>
</dbReference>
<comment type="similarity">
    <text evidence="1">Belongs to the 5'(3')-deoxyribonucleotidase family.</text>
</comment>
<dbReference type="SFLD" id="SFLDG01126">
    <property type="entry name" value="C1.2:_Nucleotidase_Like"/>
    <property type="match status" value="1"/>
</dbReference>
<protein>
    <submittedName>
        <fullName evidence="3">5'-3'-deoxyribonucleotidase</fullName>
    </submittedName>
</protein>
<feature type="active site" description="Nucleophile" evidence="2">
    <location>
        <position position="9"/>
    </location>
</feature>
<dbReference type="RefSeq" id="WP_100151498.1">
    <property type="nucleotide sequence ID" value="NZ_MEIL01000016.1"/>
</dbReference>
<dbReference type="SUPFAM" id="SSF56784">
    <property type="entry name" value="HAD-like"/>
    <property type="match status" value="1"/>
</dbReference>
<evidence type="ECO:0000256" key="2">
    <source>
        <dbReference type="PIRSR" id="PIRSR610708-1"/>
    </source>
</evidence>
<dbReference type="Gene3D" id="1.10.40.40">
    <property type="entry name" value="Deoxyribonucleotidase, domain 2"/>
    <property type="match status" value="1"/>
</dbReference>
<dbReference type="PANTHER" id="PTHR16504">
    <property type="entry name" value="5'(3')-DEOXYRIBONUCLEOTIDASE"/>
    <property type="match status" value="1"/>
</dbReference>
<evidence type="ECO:0000313" key="4">
    <source>
        <dbReference type="Proteomes" id="UP000230202"/>
    </source>
</evidence>
<comment type="caution">
    <text evidence="3">The sequence shown here is derived from an EMBL/GenBank/DDBJ whole genome shotgun (WGS) entry which is preliminary data.</text>
</comment>
<reference evidence="3" key="1">
    <citation type="journal article" date="2017" name="MBio">
        <title>Type VI secretion-mediated competition in the bee gut microbiome.</title>
        <authorList>
            <person name="Steele M.I."/>
            <person name="Kwong W.K."/>
            <person name="Powell J.E."/>
            <person name="Whiteley M."/>
            <person name="Moran N.A."/>
        </authorList>
    </citation>
    <scope>NUCLEOTIDE SEQUENCE [LARGE SCALE GENOMIC DNA]</scope>
    <source>
        <strain evidence="3">WkB273</strain>
    </source>
</reference>
<feature type="active site" description="Proton donor" evidence="2">
    <location>
        <position position="11"/>
    </location>
</feature>
<dbReference type="GO" id="GO:0009223">
    <property type="term" value="P:pyrimidine deoxyribonucleotide catabolic process"/>
    <property type="evidence" value="ECO:0007669"/>
    <property type="project" value="TreeGrafter"/>
</dbReference>
<dbReference type="EMBL" id="MEIL01000016">
    <property type="protein sequence ID" value="PIT41398.1"/>
    <property type="molecule type" value="Genomic_DNA"/>
</dbReference>
<dbReference type="Gene3D" id="3.40.50.1000">
    <property type="entry name" value="HAD superfamily/HAD-like"/>
    <property type="match status" value="1"/>
</dbReference>
<evidence type="ECO:0000256" key="1">
    <source>
        <dbReference type="ARBA" id="ARBA00009589"/>
    </source>
</evidence>
<dbReference type="SFLD" id="SFLDS00003">
    <property type="entry name" value="Haloacid_Dehalogenase"/>
    <property type="match status" value="1"/>
</dbReference>
<organism evidence="3 4">
    <name type="scientific">Snodgrassella alvi</name>
    <dbReference type="NCBI Taxonomy" id="1196083"/>
    <lineage>
        <taxon>Bacteria</taxon>
        <taxon>Pseudomonadati</taxon>
        <taxon>Pseudomonadota</taxon>
        <taxon>Betaproteobacteria</taxon>
        <taxon>Neisseriales</taxon>
        <taxon>Neisseriaceae</taxon>
        <taxon>Snodgrassella</taxon>
    </lineage>
</organism>
<sequence length="182" mass="21581">MAAKLILLDQDGVLADFEQGVRQRWQLTYQQPLPLPERRHFYLREDMAPQYHQQLTQIYSSKGFFASLPPMNQGIQAARRLLEAGHDVRICTSPIDDYHYCVSEKFDWVARYLGDEWLNRIILAKDKTWIRGDILIDDKPMISGSLKPQWQHWICDQPYNRNATNIHRVNWQKPESWSELLQ</sequence>
<dbReference type="GO" id="GO:0008253">
    <property type="term" value="F:5'-nucleotidase activity"/>
    <property type="evidence" value="ECO:0007669"/>
    <property type="project" value="InterPro"/>
</dbReference>